<dbReference type="AlphaFoldDB" id="A0A6P1E522"/>
<dbReference type="SMR" id="A0A6P1E522"/>
<dbReference type="InterPro" id="IPR050248">
    <property type="entry name" value="Polysacc_deacetylase_ArnD"/>
</dbReference>
<proteinExistence type="predicted"/>
<dbReference type="GeneID" id="69056912"/>
<dbReference type="CDD" id="cd10947">
    <property type="entry name" value="CE4_SpPgdA_BsYjeA_like"/>
    <property type="match status" value="1"/>
</dbReference>
<evidence type="ECO:0000256" key="2">
    <source>
        <dbReference type="ARBA" id="ARBA00022801"/>
    </source>
</evidence>
<dbReference type="GO" id="GO:0016020">
    <property type="term" value="C:membrane"/>
    <property type="evidence" value="ECO:0007669"/>
    <property type="project" value="TreeGrafter"/>
</dbReference>
<organism evidence="5 6">
    <name type="scientific">Lentilactobacillus hilgardii</name>
    <name type="common">Lactobacillus hilgardii</name>
    <dbReference type="NCBI Taxonomy" id="1588"/>
    <lineage>
        <taxon>Bacteria</taxon>
        <taxon>Bacillati</taxon>
        <taxon>Bacillota</taxon>
        <taxon>Bacilli</taxon>
        <taxon>Lactobacillales</taxon>
        <taxon>Lactobacillaceae</taxon>
        <taxon>Lentilactobacillus</taxon>
    </lineage>
</organism>
<dbReference type="Gene3D" id="3.20.20.370">
    <property type="entry name" value="Glycoside hydrolase/deacetylase"/>
    <property type="match status" value="1"/>
</dbReference>
<evidence type="ECO:0000256" key="3">
    <source>
        <dbReference type="SAM" id="SignalP"/>
    </source>
</evidence>
<dbReference type="SUPFAM" id="SSF88713">
    <property type="entry name" value="Glycoside hydrolase/deacetylase"/>
    <property type="match status" value="1"/>
</dbReference>
<dbReference type="InterPro" id="IPR002509">
    <property type="entry name" value="NODB_dom"/>
</dbReference>
<dbReference type="RefSeq" id="WP_035444218.1">
    <property type="nucleotide sequence ID" value="NZ_CABKOL010000106.1"/>
</dbReference>
<dbReference type="GO" id="GO:0046872">
    <property type="term" value="F:metal ion binding"/>
    <property type="evidence" value="ECO:0007669"/>
    <property type="project" value="UniProtKB-KW"/>
</dbReference>
<evidence type="ECO:0000256" key="1">
    <source>
        <dbReference type="ARBA" id="ARBA00022723"/>
    </source>
</evidence>
<dbReference type="Pfam" id="PF01522">
    <property type="entry name" value="Polysacc_deac_1"/>
    <property type="match status" value="1"/>
</dbReference>
<feature type="signal peptide" evidence="3">
    <location>
        <begin position="1"/>
        <end position="25"/>
    </location>
</feature>
<dbReference type="InterPro" id="IPR011330">
    <property type="entry name" value="Glyco_hydro/deAcase_b/a-brl"/>
</dbReference>
<dbReference type="GO" id="GO:0016810">
    <property type="term" value="F:hydrolase activity, acting on carbon-nitrogen (but not peptide) bonds"/>
    <property type="evidence" value="ECO:0007669"/>
    <property type="project" value="InterPro"/>
</dbReference>
<dbReference type="PANTHER" id="PTHR10587">
    <property type="entry name" value="GLYCOSYL TRANSFERASE-RELATED"/>
    <property type="match status" value="1"/>
</dbReference>
<evidence type="ECO:0000259" key="4">
    <source>
        <dbReference type="PROSITE" id="PS51677"/>
    </source>
</evidence>
<dbReference type="PANTHER" id="PTHR10587:SF133">
    <property type="entry name" value="CHITIN DEACETYLASE 1-RELATED"/>
    <property type="match status" value="1"/>
</dbReference>
<gene>
    <name evidence="5" type="ORF">GQR93_00915</name>
</gene>
<protein>
    <submittedName>
        <fullName evidence="5">Polysaccharide deacetylase family protein</fullName>
    </submittedName>
</protein>
<keyword evidence="2" id="KW-0378">Hydrolase</keyword>
<evidence type="ECO:0000313" key="6">
    <source>
        <dbReference type="Proteomes" id="UP000465035"/>
    </source>
</evidence>
<evidence type="ECO:0000313" key="5">
    <source>
        <dbReference type="EMBL" id="QHB50882.1"/>
    </source>
</evidence>
<reference evidence="5 6" key="1">
    <citation type="submission" date="2019-12" db="EMBL/GenBank/DDBJ databases">
        <title>Lactobacillus hilgardii FLUB.</title>
        <authorList>
            <person name="Gustaw K."/>
        </authorList>
    </citation>
    <scope>NUCLEOTIDE SEQUENCE [LARGE SCALE GENOMIC DNA]</scope>
    <source>
        <strain evidence="5 6">FLUB</strain>
    </source>
</reference>
<accession>A0A6P1E522</accession>
<dbReference type="EMBL" id="CP047121">
    <property type="protein sequence ID" value="QHB50882.1"/>
    <property type="molecule type" value="Genomic_DNA"/>
</dbReference>
<dbReference type="Proteomes" id="UP000465035">
    <property type="component" value="Chromosome"/>
</dbReference>
<keyword evidence="1" id="KW-0479">Metal-binding</keyword>
<dbReference type="GO" id="GO:0005975">
    <property type="term" value="P:carbohydrate metabolic process"/>
    <property type="evidence" value="ECO:0007669"/>
    <property type="project" value="InterPro"/>
</dbReference>
<name>A0A6P1E522_LENHI</name>
<feature type="chain" id="PRO_5039048907" evidence="3">
    <location>
        <begin position="26"/>
        <end position="350"/>
    </location>
</feature>
<dbReference type="PROSITE" id="PS51677">
    <property type="entry name" value="NODB"/>
    <property type="match status" value="1"/>
</dbReference>
<feature type="domain" description="NodB homology" evidence="4">
    <location>
        <begin position="151"/>
        <end position="325"/>
    </location>
</feature>
<keyword evidence="3" id="KW-0732">Signal</keyword>
<sequence length="350" mass="39271">MIRKYSLVRRLGVAALFGFTLAAIANQPVFAASTPTKATKTTSTTKRLTYGDITNNSTKRLGTIRQLTRTTLAETHKLTGKQVQQLVYLPLPKRLTAKNFTLDNEHLTIHLTKNNYGVKNVAIPLSKLTGIILNRYMPAKYDFVKPKTAKKVVALTFDDGPDPTLTPRLLKTLKKYKVPATFFEVGSSVIKYPNISRLVLKYGDQIGNHSWSHPQLTDLTNAKALRQISLTDAAIYKATGTIPYYIRPPYGAVNSRIGNLYDRPIVRWSVDSRDWSYLNTAKTVDHVLSTTTNGSIILMHDIHATSVAAVPQIIRSLKKRGYTFVTLEQLNEKPLLANLQYFGRNDFRGF</sequence>